<accession>A0ABW3B9X0</accession>
<sequence>MKQPPYILIVNGTKVRRPVFVLGAPHSGVDLVARALGKAPGFHIGAGHTAVQDAAHALARRPSIAEERVSGTSELLRAAFAESWQLTPRTCPYCPKRPVPAREASAPCRHAGDIGRFGDASPDLLYSATALQRAFEDAVFVQIIRDGRDVAAAMLGDEQALSWFRPALANLDHEMPNPFFGIEDEKDRAQYPRLSTAAKCALRWRGAVRLSARLRGELGSDRLMTLRYEDLFGGEVATAEQLREFTGARVSAVELVRSDSPGIGSWRNRLSAERHPTRGTVEVLGRRLGRTDLRELRRHIGHVDPRHDLRSALPGRAVVLTGATGTIEPPPRWSPAPEEKARAERLMAMMGVGALGDETWPTLSQGERGRFLIARALMPGPRLLLLDEPASGLDVAAREQLLTALDDLRREHPEPATVLVTHHLEDLPSSTTHALLLRAGQVVAAGEAAATLQSKPVTTCFDHPIAIERRGGRWSARAEGTPA</sequence>
<feature type="domain" description="ABC transporter" evidence="1">
    <location>
        <begin position="221"/>
        <end position="464"/>
    </location>
</feature>
<dbReference type="Pfam" id="PF00005">
    <property type="entry name" value="ABC_tran"/>
    <property type="match status" value="1"/>
</dbReference>
<dbReference type="Gene3D" id="3.40.50.300">
    <property type="entry name" value="P-loop containing nucleotide triphosphate hydrolases"/>
    <property type="match status" value="2"/>
</dbReference>
<dbReference type="Proteomes" id="UP001596956">
    <property type="component" value="Unassembled WGS sequence"/>
</dbReference>
<evidence type="ECO:0000313" key="3">
    <source>
        <dbReference type="Proteomes" id="UP001596956"/>
    </source>
</evidence>
<comment type="caution">
    <text evidence="2">The sequence shown here is derived from an EMBL/GenBank/DDBJ whole genome shotgun (WGS) entry which is preliminary data.</text>
</comment>
<dbReference type="PROSITE" id="PS50893">
    <property type="entry name" value="ABC_TRANSPORTER_2"/>
    <property type="match status" value="1"/>
</dbReference>
<dbReference type="EMBL" id="JBHTHR010000024">
    <property type="protein sequence ID" value="MFD0800141.1"/>
    <property type="molecule type" value="Genomic_DNA"/>
</dbReference>
<dbReference type="SUPFAM" id="SSF52540">
    <property type="entry name" value="P-loop containing nucleoside triphosphate hydrolases"/>
    <property type="match status" value="2"/>
</dbReference>
<keyword evidence="3" id="KW-1185">Reference proteome</keyword>
<proteinExistence type="predicted"/>
<evidence type="ECO:0000259" key="1">
    <source>
        <dbReference type="PROSITE" id="PS50893"/>
    </source>
</evidence>
<dbReference type="InterPro" id="IPR003439">
    <property type="entry name" value="ABC_transporter-like_ATP-bd"/>
</dbReference>
<organism evidence="2 3">
    <name type="scientific">Streptomonospora algeriensis</name>
    <dbReference type="NCBI Taxonomy" id="995084"/>
    <lineage>
        <taxon>Bacteria</taxon>
        <taxon>Bacillati</taxon>
        <taxon>Actinomycetota</taxon>
        <taxon>Actinomycetes</taxon>
        <taxon>Streptosporangiales</taxon>
        <taxon>Nocardiopsidaceae</taxon>
        <taxon>Streptomonospora</taxon>
    </lineage>
</organism>
<protein>
    <submittedName>
        <fullName evidence="2">Sulfotransferase</fullName>
    </submittedName>
</protein>
<dbReference type="InterPro" id="IPR050334">
    <property type="entry name" value="Molybdenum_import_ModC"/>
</dbReference>
<evidence type="ECO:0000313" key="2">
    <source>
        <dbReference type="EMBL" id="MFD0800141.1"/>
    </source>
</evidence>
<name>A0ABW3B9X0_9ACTN</name>
<dbReference type="PANTHER" id="PTHR43514">
    <property type="entry name" value="ABC TRANSPORTER I FAMILY MEMBER 10"/>
    <property type="match status" value="1"/>
</dbReference>
<dbReference type="InterPro" id="IPR027417">
    <property type="entry name" value="P-loop_NTPase"/>
</dbReference>
<dbReference type="Pfam" id="PF13469">
    <property type="entry name" value="Sulfotransfer_3"/>
    <property type="match status" value="1"/>
</dbReference>
<reference evidence="3" key="1">
    <citation type="journal article" date="2019" name="Int. J. Syst. Evol. Microbiol.">
        <title>The Global Catalogue of Microorganisms (GCM) 10K type strain sequencing project: providing services to taxonomists for standard genome sequencing and annotation.</title>
        <authorList>
            <consortium name="The Broad Institute Genomics Platform"/>
            <consortium name="The Broad Institute Genome Sequencing Center for Infectious Disease"/>
            <person name="Wu L."/>
            <person name="Ma J."/>
        </authorList>
    </citation>
    <scope>NUCLEOTIDE SEQUENCE [LARGE SCALE GENOMIC DNA]</scope>
    <source>
        <strain evidence="3">CCUG 63369</strain>
    </source>
</reference>
<gene>
    <name evidence="2" type="ORF">ACFQZU_02245</name>
</gene>
<dbReference type="PANTHER" id="PTHR43514:SF4">
    <property type="entry name" value="ABC TRANSPORTER I FAMILY MEMBER 10"/>
    <property type="match status" value="1"/>
</dbReference>